<dbReference type="SUPFAM" id="SSF54518">
    <property type="entry name" value="Tubby C-terminal domain-like"/>
    <property type="match status" value="1"/>
</dbReference>
<reference evidence="2" key="1">
    <citation type="journal article" date="2019" name="Int. J. Syst. Evol. Microbiol.">
        <title>The Global Catalogue of Microorganisms (GCM) 10K type strain sequencing project: providing services to taxonomists for standard genome sequencing and annotation.</title>
        <authorList>
            <consortium name="The Broad Institute Genomics Platform"/>
            <consortium name="The Broad Institute Genome Sequencing Center for Infectious Disease"/>
            <person name="Wu L."/>
            <person name="Ma J."/>
        </authorList>
    </citation>
    <scope>NUCLEOTIDE SEQUENCE [LARGE SCALE GENOMIC DNA]</scope>
    <source>
        <strain evidence="2">KCTC 23723</strain>
    </source>
</reference>
<dbReference type="RefSeq" id="WP_229797103.1">
    <property type="nucleotide sequence ID" value="NZ_BMYR01000015.1"/>
</dbReference>
<organism evidence="1 2">
    <name type="scientific">Alishewanella tabrizica</name>
    <dbReference type="NCBI Taxonomy" id="671278"/>
    <lineage>
        <taxon>Bacteria</taxon>
        <taxon>Pseudomonadati</taxon>
        <taxon>Pseudomonadota</taxon>
        <taxon>Gammaproteobacteria</taxon>
        <taxon>Alteromonadales</taxon>
        <taxon>Alteromonadaceae</taxon>
        <taxon>Alishewanella</taxon>
    </lineage>
</organism>
<accession>A0ABQ2WSU6</accession>
<keyword evidence="2" id="KW-1185">Reference proteome</keyword>
<dbReference type="InterPro" id="IPR007612">
    <property type="entry name" value="LOR"/>
</dbReference>
<evidence type="ECO:0000313" key="2">
    <source>
        <dbReference type="Proteomes" id="UP000634667"/>
    </source>
</evidence>
<protein>
    <submittedName>
        <fullName evidence="1">Uncharacterized protein</fullName>
    </submittedName>
</protein>
<dbReference type="InterPro" id="IPR025659">
    <property type="entry name" value="Tubby-like_C"/>
</dbReference>
<dbReference type="EMBL" id="BMYR01000015">
    <property type="protein sequence ID" value="GGW72048.1"/>
    <property type="molecule type" value="Genomic_DNA"/>
</dbReference>
<name>A0ABQ2WSU6_9ALTE</name>
<evidence type="ECO:0000313" key="1">
    <source>
        <dbReference type="EMBL" id="GGW72048.1"/>
    </source>
</evidence>
<dbReference type="Proteomes" id="UP000634667">
    <property type="component" value="Unassembled WGS sequence"/>
</dbReference>
<sequence>MVQTPQGPLEMTGNFWQHEYEIRQQGQLVASISKKWFSWSDTYTVQIQNQSGQRNSWQW</sequence>
<comment type="caution">
    <text evidence="1">The sequence shown here is derived from an EMBL/GenBank/DDBJ whole genome shotgun (WGS) entry which is preliminary data.</text>
</comment>
<dbReference type="Pfam" id="PF04525">
    <property type="entry name" value="LOR"/>
    <property type="match status" value="1"/>
</dbReference>
<gene>
    <name evidence="1" type="ORF">GCM10008111_30290</name>
</gene>
<proteinExistence type="predicted"/>